<protein>
    <submittedName>
        <fullName evidence="8">Uncharacterized protein</fullName>
    </submittedName>
</protein>
<dbReference type="Pfam" id="PF00018">
    <property type="entry name" value="SH3_1"/>
    <property type="match status" value="1"/>
</dbReference>
<evidence type="ECO:0000256" key="1">
    <source>
        <dbReference type="ARBA" id="ARBA00022443"/>
    </source>
</evidence>
<dbReference type="SMART" id="SM00326">
    <property type="entry name" value="SH3"/>
    <property type="match status" value="2"/>
</dbReference>
<evidence type="ECO:0000256" key="2">
    <source>
        <dbReference type="ARBA" id="ARBA00022723"/>
    </source>
</evidence>
<dbReference type="Proteomes" id="UP001153365">
    <property type="component" value="Unassembled WGS sequence"/>
</dbReference>
<keyword evidence="3" id="KW-0862">Zinc</keyword>
<dbReference type="AlphaFoldDB" id="A0AAV0BCN6"/>
<dbReference type="PROSITE" id="PS50081">
    <property type="entry name" value="ZF_DAG_PE_2"/>
    <property type="match status" value="1"/>
</dbReference>
<dbReference type="PANTHER" id="PTHR15735">
    <property type="entry name" value="FCH AND DOUBLE SH3 DOMAINS PROTEIN"/>
    <property type="match status" value="1"/>
</dbReference>
<evidence type="ECO:0000256" key="3">
    <source>
        <dbReference type="ARBA" id="ARBA00022833"/>
    </source>
</evidence>
<feature type="domain" description="Phorbol-ester/DAG-type" evidence="7">
    <location>
        <begin position="334"/>
        <end position="384"/>
    </location>
</feature>
<dbReference type="InterPro" id="IPR001452">
    <property type="entry name" value="SH3_domain"/>
</dbReference>
<dbReference type="InterPro" id="IPR036028">
    <property type="entry name" value="SH3-like_dom_sf"/>
</dbReference>
<keyword evidence="9" id="KW-1185">Reference proteome</keyword>
<evidence type="ECO:0000313" key="9">
    <source>
        <dbReference type="Proteomes" id="UP001153365"/>
    </source>
</evidence>
<comment type="caution">
    <text evidence="8">The sequence shown here is derived from an EMBL/GenBank/DDBJ whole genome shotgun (WGS) entry which is preliminary data.</text>
</comment>
<dbReference type="SMART" id="SM00109">
    <property type="entry name" value="C1"/>
    <property type="match status" value="1"/>
</dbReference>
<feature type="region of interest" description="Disordered" evidence="5">
    <location>
        <begin position="400"/>
        <end position="420"/>
    </location>
</feature>
<dbReference type="EMBL" id="CALTRL010005704">
    <property type="protein sequence ID" value="CAH7685049.1"/>
    <property type="molecule type" value="Genomic_DNA"/>
</dbReference>
<keyword evidence="1 4" id="KW-0728">SH3 domain</keyword>
<evidence type="ECO:0000256" key="4">
    <source>
        <dbReference type="PROSITE-ProRule" id="PRU00192"/>
    </source>
</evidence>
<proteinExistence type="predicted"/>
<evidence type="ECO:0000259" key="7">
    <source>
        <dbReference type="PROSITE" id="PS50081"/>
    </source>
</evidence>
<feature type="domain" description="SH3" evidence="6">
    <location>
        <begin position="521"/>
        <end position="570"/>
    </location>
</feature>
<keyword evidence="2" id="KW-0479">Metal-binding</keyword>
<sequence length="570" mass="63766">RAALERQYGSSLQAIVKKVMDKQSRREQALSVGLKPSKQWSGATNTLDSAWSRILTKADEEASEHTNLADSLQNKVCEPLKSVEKRKEATCNKAKQRYDDACASVESSRVKQGQAKDDKHLEKASKTMDHNMNKMLSAKNLYLISISVANEVQKRFYQIDLPRLQDDFQSLWTLTTLKLYPQSLFAHNNHFLTETNSISPTNDQELFIDYNQRLFSEPQDFQFEPCPIWHNSEDFSLNATEPKILLQNQLEQAHLKAKELEPTIDTKRKEVSKLESLTKAYSQNESLGDSNSVLENFLDTVEQTTTLELQYTVLAKEIKVLETALGDDQGSWRPHNFKSASFVTPTSCYLCNSSNWGITRQGVTCKACSIHAHVKCGPKVPANRPGSAPMHSNHTHISSAMATASPSPNSQPEHQKEQSLLSLKRASTKANNVPPRQANLNRAATSANVIYAYEATSVHEVTVAVSEIVKVIGKDNGSGWIKVEKSDRKQGLVPISYIEIIQEAVVATTPSPLGRVNSIPPRIKKVKVLYDYEARDTDEHSISVGEVITLTKDGENYGEGWFEIFKDGRN</sequence>
<feature type="non-terminal residue" evidence="8">
    <location>
        <position position="1"/>
    </location>
</feature>
<dbReference type="InterPro" id="IPR002219">
    <property type="entry name" value="PKC_DAG/PE"/>
</dbReference>
<dbReference type="SUPFAM" id="SSF103657">
    <property type="entry name" value="BAR/IMD domain-like"/>
    <property type="match status" value="1"/>
</dbReference>
<dbReference type="InterPro" id="IPR027267">
    <property type="entry name" value="AH/BAR_dom_sf"/>
</dbReference>
<dbReference type="Pfam" id="PF00130">
    <property type="entry name" value="C1_1"/>
    <property type="match status" value="1"/>
</dbReference>
<evidence type="ECO:0000256" key="5">
    <source>
        <dbReference type="SAM" id="MobiDB-lite"/>
    </source>
</evidence>
<dbReference type="PROSITE" id="PS50002">
    <property type="entry name" value="SH3"/>
    <property type="match status" value="2"/>
</dbReference>
<dbReference type="Gene3D" id="2.30.30.40">
    <property type="entry name" value="SH3 Domains"/>
    <property type="match status" value="2"/>
</dbReference>
<dbReference type="PANTHER" id="PTHR15735:SF21">
    <property type="entry name" value="PROTEIN NERVOUS WRECK"/>
    <property type="match status" value="1"/>
</dbReference>
<feature type="compositionally biased region" description="Polar residues" evidence="5">
    <location>
        <begin position="400"/>
        <end position="412"/>
    </location>
</feature>
<accession>A0AAV0BCN6</accession>
<dbReference type="GO" id="GO:0046872">
    <property type="term" value="F:metal ion binding"/>
    <property type="evidence" value="ECO:0007669"/>
    <property type="project" value="UniProtKB-KW"/>
</dbReference>
<dbReference type="InterPro" id="IPR046349">
    <property type="entry name" value="C1-like_sf"/>
</dbReference>
<gene>
    <name evidence="8" type="ORF">PPACK8108_LOCUS19519</name>
</gene>
<evidence type="ECO:0000259" key="6">
    <source>
        <dbReference type="PROSITE" id="PS50002"/>
    </source>
</evidence>
<dbReference type="Gene3D" id="3.30.60.20">
    <property type="match status" value="1"/>
</dbReference>
<dbReference type="CDD" id="cd20824">
    <property type="entry name" value="C1_SpBZZ1-like"/>
    <property type="match status" value="1"/>
</dbReference>
<feature type="domain" description="SH3" evidence="6">
    <location>
        <begin position="442"/>
        <end position="503"/>
    </location>
</feature>
<evidence type="ECO:0000313" key="8">
    <source>
        <dbReference type="EMBL" id="CAH7685049.1"/>
    </source>
</evidence>
<dbReference type="Gene3D" id="1.20.1270.60">
    <property type="entry name" value="Arfaptin homology (AH) domain/BAR domain"/>
    <property type="match status" value="2"/>
</dbReference>
<name>A0AAV0BCN6_PHAPC</name>
<dbReference type="GO" id="GO:0030833">
    <property type="term" value="P:regulation of actin filament polymerization"/>
    <property type="evidence" value="ECO:0007669"/>
    <property type="project" value="TreeGrafter"/>
</dbReference>
<reference evidence="8" key="1">
    <citation type="submission" date="2022-06" db="EMBL/GenBank/DDBJ databases">
        <authorList>
            <consortium name="SYNGENTA / RWTH Aachen University"/>
        </authorList>
    </citation>
    <scope>NUCLEOTIDE SEQUENCE</scope>
</reference>
<dbReference type="Pfam" id="PF14604">
    <property type="entry name" value="SH3_9"/>
    <property type="match status" value="1"/>
</dbReference>
<organism evidence="8 9">
    <name type="scientific">Phakopsora pachyrhizi</name>
    <name type="common">Asian soybean rust disease fungus</name>
    <dbReference type="NCBI Taxonomy" id="170000"/>
    <lineage>
        <taxon>Eukaryota</taxon>
        <taxon>Fungi</taxon>
        <taxon>Dikarya</taxon>
        <taxon>Basidiomycota</taxon>
        <taxon>Pucciniomycotina</taxon>
        <taxon>Pucciniomycetes</taxon>
        <taxon>Pucciniales</taxon>
        <taxon>Phakopsoraceae</taxon>
        <taxon>Phakopsora</taxon>
    </lineage>
</organism>
<dbReference type="SUPFAM" id="SSF50044">
    <property type="entry name" value="SH3-domain"/>
    <property type="match status" value="2"/>
</dbReference>
<dbReference type="SUPFAM" id="SSF57889">
    <property type="entry name" value="Cysteine-rich domain"/>
    <property type="match status" value="1"/>
</dbReference>